<gene>
    <name evidence="1" type="ORF">Lgee_0832</name>
</gene>
<reference evidence="1 2" key="1">
    <citation type="submission" date="2015-11" db="EMBL/GenBank/DDBJ databases">
        <title>Genomic analysis of 38 Legionella species identifies large and diverse effector repertoires.</title>
        <authorList>
            <person name="Burstein D."/>
            <person name="Amaro F."/>
            <person name="Zusman T."/>
            <person name="Lifshitz Z."/>
            <person name="Cohen O."/>
            <person name="Gilbert J.A."/>
            <person name="Pupko T."/>
            <person name="Shuman H.A."/>
            <person name="Segal G."/>
        </authorList>
    </citation>
    <scope>NUCLEOTIDE SEQUENCE [LARGE SCALE GENOMIC DNA]</scope>
    <source>
        <strain evidence="1 2">ATCC 49504</strain>
    </source>
</reference>
<evidence type="ECO:0000313" key="1">
    <source>
        <dbReference type="EMBL" id="KTD01563.1"/>
    </source>
</evidence>
<dbReference type="Proteomes" id="UP000054785">
    <property type="component" value="Unassembled WGS sequence"/>
</dbReference>
<dbReference type="PATRIC" id="fig|45065.4.peg.891"/>
<dbReference type="RefSeq" id="WP_028386747.1">
    <property type="nucleotide sequence ID" value="NZ_CAAAHN010000028.1"/>
</dbReference>
<accession>A0A0W0U1Z3</accession>
<dbReference type="EMBL" id="LNYC01000027">
    <property type="protein sequence ID" value="KTD01563.1"/>
    <property type="molecule type" value="Genomic_DNA"/>
</dbReference>
<name>A0A0W0U1Z3_9GAMM</name>
<protein>
    <submittedName>
        <fullName evidence="1">Uncharacterized protein</fullName>
    </submittedName>
</protein>
<dbReference type="AlphaFoldDB" id="A0A0W0U1Z3"/>
<keyword evidence="2" id="KW-1185">Reference proteome</keyword>
<evidence type="ECO:0000313" key="2">
    <source>
        <dbReference type="Proteomes" id="UP000054785"/>
    </source>
</evidence>
<dbReference type="OrthoDB" id="194359at2"/>
<organism evidence="1 2">
    <name type="scientific">Legionella geestiana</name>
    <dbReference type="NCBI Taxonomy" id="45065"/>
    <lineage>
        <taxon>Bacteria</taxon>
        <taxon>Pseudomonadati</taxon>
        <taxon>Pseudomonadota</taxon>
        <taxon>Gammaproteobacteria</taxon>
        <taxon>Legionellales</taxon>
        <taxon>Legionellaceae</taxon>
        <taxon>Legionella</taxon>
    </lineage>
</organism>
<comment type="caution">
    <text evidence="1">The sequence shown here is derived from an EMBL/GenBank/DDBJ whole genome shotgun (WGS) entry which is preliminary data.</text>
</comment>
<proteinExistence type="predicted"/>
<sequence>MTIKSQDIVVLAKLLAYQVDKNWSQNSIAFELCLSPSQINNAFKRLVIAGLITPYHPPNKPQPIIQACEEFFMHGLKYIFPAKLGEIVRGIPTSYAAPSLNEQIIAGSDPIPVWPHGEGNERGVALKPLYPSVPESVMKHPDPLFYDLLTLIDAIRSGRAREKQIATQKISKLLKNYKLMNNQII</sequence>